<proteinExistence type="predicted"/>
<keyword evidence="2" id="KW-0472">Membrane</keyword>
<sequence>MASLVDETTDREEQKASSGQTSDSAWALEGDTTAFKKALNPTFDLYRSDEGDENLSPNSLFVRESTPESDTALKDETELPPGSWSKPYSPRSNPFGERPSQRTPGARSFIRRLSTHSTLSGGSVKNVMADAGGREEENVWLSTPEVSLQEVKSSWDAVGRIEKLLDDQAETDGEMDSPSLQPADMALTWTGTQISTQPAAEDSASWRQRVANTAFHGTPSPTSSRASSLSGGEALGSAGAQRRRSAPGASALVQGTPEAVPEESGTPGSQSAETFPRSFRIQRSGSADSLASLLSNTSDITAREGSSFERECNALRERKMETILEPGETPLRTAEGNTGDARSRFAPSADGEPVLVTPRQVPGGAADEAGSPSSTRSKHWLARTASQKWLEGQETPRPASLEILPVQKAEGAFASPIEVQETAEFTLPPPSAEAQALPAPVSTEALTPFVRLNQPAPLTPVIAAANNSHAQGDRTKAVATPFARLPQPMQLTPVIKSAQRRHAQARKPPSDSNYWSLIQLLLILATLAAVLLVPSLMALVPNFNGHILPSAPHKARHQTSSAAVLPHGHPWTHAQKLMWKPAEEQGKPFSSTLNSILHQDGQGASFGLLKKPSPPAPTPHLDRLLGTVSAWWAQTAARLPASVIGRLPQSLQPPKAKASSTLQKATDAGEAFVHKVVDTLLPKPKPAKEAKTGSLSPKIQAAPAPAPPSLAETASAAKKQVATEGKVAAEQAQRAAETIKDGTDIAVHKASAPAKQAKTEVQAKARDVSARVSNALQQARSGAEERLGLMSRKVSDAASETWSTAVEQARQAAVPVQAAAVRARSATMRSAQRSAAAVRSVVTSAKQGASDHPQGVLAAAAITLLLGILAGLLAVTVWPAQAAEVEREQADELDSCITPMATPVPLFTPRPVRLSRLGVTDIPKSPRTAAPTQATAAISMPVTTPRPARSTARAARTAPVSTSKAIDMLSTADTPAARTRSRSRLAA</sequence>
<feature type="compositionally biased region" description="Polar residues" evidence="1">
    <location>
        <begin position="189"/>
        <end position="198"/>
    </location>
</feature>
<feature type="region of interest" description="Disordered" evidence="1">
    <location>
        <begin position="325"/>
        <end position="380"/>
    </location>
</feature>
<keyword evidence="2" id="KW-0812">Transmembrane</keyword>
<keyword evidence="2" id="KW-1133">Transmembrane helix</keyword>
<dbReference type="Proteomes" id="UP001497392">
    <property type="component" value="Unassembled WGS sequence"/>
</dbReference>
<dbReference type="EMBL" id="CAXHTA020000018">
    <property type="protein sequence ID" value="CAL5228238.1"/>
    <property type="molecule type" value="Genomic_DNA"/>
</dbReference>
<feature type="region of interest" description="Disordered" evidence="1">
    <location>
        <begin position="941"/>
        <end position="987"/>
    </location>
</feature>
<keyword evidence="4" id="KW-1185">Reference proteome</keyword>
<evidence type="ECO:0000313" key="3">
    <source>
        <dbReference type="EMBL" id="CAL5228238.1"/>
    </source>
</evidence>
<name>A0ABP1GEQ5_9CHLO</name>
<evidence type="ECO:0000256" key="1">
    <source>
        <dbReference type="SAM" id="MobiDB-lite"/>
    </source>
</evidence>
<feature type="region of interest" description="Disordered" evidence="1">
    <location>
        <begin position="1"/>
        <end position="28"/>
    </location>
</feature>
<reference evidence="3 4" key="1">
    <citation type="submission" date="2024-06" db="EMBL/GenBank/DDBJ databases">
        <authorList>
            <person name="Kraege A."/>
            <person name="Thomma B."/>
        </authorList>
    </citation>
    <scope>NUCLEOTIDE SEQUENCE [LARGE SCALE GENOMIC DNA]</scope>
</reference>
<feature type="compositionally biased region" description="Low complexity" evidence="1">
    <location>
        <begin position="941"/>
        <end position="963"/>
    </location>
</feature>
<protein>
    <submittedName>
        <fullName evidence="3">G11333 protein</fullName>
    </submittedName>
</protein>
<feature type="region of interest" description="Disordered" evidence="1">
    <location>
        <begin position="683"/>
        <end position="717"/>
    </location>
</feature>
<gene>
    <name evidence="3" type="primary">g11333</name>
    <name evidence="3" type="ORF">VP750_LOCUS10144</name>
</gene>
<comment type="caution">
    <text evidence="3">The sequence shown here is derived from an EMBL/GenBank/DDBJ whole genome shotgun (WGS) entry which is preliminary data.</text>
</comment>
<feature type="region of interest" description="Disordered" evidence="1">
    <location>
        <begin position="188"/>
        <end position="286"/>
    </location>
</feature>
<organism evidence="3 4">
    <name type="scientific">Coccomyxa viridis</name>
    <dbReference type="NCBI Taxonomy" id="1274662"/>
    <lineage>
        <taxon>Eukaryota</taxon>
        <taxon>Viridiplantae</taxon>
        <taxon>Chlorophyta</taxon>
        <taxon>core chlorophytes</taxon>
        <taxon>Trebouxiophyceae</taxon>
        <taxon>Trebouxiophyceae incertae sedis</taxon>
        <taxon>Coccomyxaceae</taxon>
        <taxon>Coccomyxa</taxon>
    </lineage>
</organism>
<feature type="region of interest" description="Disordered" evidence="1">
    <location>
        <begin position="45"/>
        <end position="109"/>
    </location>
</feature>
<evidence type="ECO:0000313" key="4">
    <source>
        <dbReference type="Proteomes" id="UP001497392"/>
    </source>
</evidence>
<feature type="transmembrane region" description="Helical" evidence="2">
    <location>
        <begin position="856"/>
        <end position="878"/>
    </location>
</feature>
<evidence type="ECO:0000256" key="2">
    <source>
        <dbReference type="SAM" id="Phobius"/>
    </source>
</evidence>
<accession>A0ABP1GEQ5</accession>
<feature type="compositionally biased region" description="Low complexity" evidence="1">
    <location>
        <begin position="217"/>
        <end position="240"/>
    </location>
</feature>